<evidence type="ECO:0000313" key="1">
    <source>
        <dbReference type="EMBL" id="SPP92862.1"/>
    </source>
</evidence>
<dbReference type="RefSeq" id="WP_122401396.1">
    <property type="nucleotide sequence ID" value="NZ_LS398110.1"/>
</dbReference>
<dbReference type="KEGG" id="bvz:BRAD3257_1745"/>
<reference evidence="1 2" key="1">
    <citation type="submission" date="2018-03" db="EMBL/GenBank/DDBJ databases">
        <authorList>
            <person name="Gully D."/>
        </authorList>
    </citation>
    <scope>NUCLEOTIDE SEQUENCE [LARGE SCALE GENOMIC DNA]</scope>
    <source>
        <strain evidence="1">ORS3257</strain>
    </source>
</reference>
<organism evidence="1 2">
    <name type="scientific">Bradyrhizobium vignae</name>
    <dbReference type="NCBI Taxonomy" id="1549949"/>
    <lineage>
        <taxon>Bacteria</taxon>
        <taxon>Pseudomonadati</taxon>
        <taxon>Pseudomonadota</taxon>
        <taxon>Alphaproteobacteria</taxon>
        <taxon>Hyphomicrobiales</taxon>
        <taxon>Nitrobacteraceae</taxon>
        <taxon>Bradyrhizobium</taxon>
    </lineage>
</organism>
<gene>
    <name evidence="1" type="ORF">BRAD3257_1745</name>
</gene>
<evidence type="ECO:0000313" key="2">
    <source>
        <dbReference type="Proteomes" id="UP000246085"/>
    </source>
</evidence>
<dbReference type="AlphaFoldDB" id="A0A2U3PUP2"/>
<sequence>MQINVISMECCAPVVRSYMRYMLMPYTPEALTDAPHRDDTSANGINSWRVMRFVLRVRTFACLVLRQAAILDLSSSLVLRSEPTAGAF</sequence>
<proteinExistence type="predicted"/>
<dbReference type="EMBL" id="LS398110">
    <property type="protein sequence ID" value="SPP92862.1"/>
    <property type="molecule type" value="Genomic_DNA"/>
</dbReference>
<accession>A0A2U3PUP2</accession>
<dbReference type="Proteomes" id="UP000246085">
    <property type="component" value="Chromosome BRAD3257"/>
</dbReference>
<protein>
    <submittedName>
        <fullName evidence="1">Uncharacterized protein</fullName>
    </submittedName>
</protein>
<name>A0A2U3PUP2_9BRAD</name>